<protein>
    <submittedName>
        <fullName evidence="1">Uncharacterized protein</fullName>
    </submittedName>
</protein>
<dbReference type="InParanoid" id="A0A0H2S569"/>
<organism evidence="1 2">
    <name type="scientific">Schizopora paradoxa</name>
    <dbReference type="NCBI Taxonomy" id="27342"/>
    <lineage>
        <taxon>Eukaryota</taxon>
        <taxon>Fungi</taxon>
        <taxon>Dikarya</taxon>
        <taxon>Basidiomycota</taxon>
        <taxon>Agaricomycotina</taxon>
        <taxon>Agaricomycetes</taxon>
        <taxon>Hymenochaetales</taxon>
        <taxon>Schizoporaceae</taxon>
        <taxon>Schizopora</taxon>
    </lineage>
</organism>
<name>A0A0H2S569_9AGAM</name>
<proteinExistence type="predicted"/>
<gene>
    <name evidence="1" type="ORF">SCHPADRAFT_193935</name>
</gene>
<evidence type="ECO:0000313" key="1">
    <source>
        <dbReference type="EMBL" id="KLO16823.1"/>
    </source>
</evidence>
<accession>A0A0H2S569</accession>
<keyword evidence="2" id="KW-1185">Reference proteome</keyword>
<reference evidence="1 2" key="1">
    <citation type="submission" date="2015-04" db="EMBL/GenBank/DDBJ databases">
        <title>Complete genome sequence of Schizopora paradoxa KUC8140, a cosmopolitan wood degrader in East Asia.</title>
        <authorList>
            <consortium name="DOE Joint Genome Institute"/>
            <person name="Min B."/>
            <person name="Park H."/>
            <person name="Jang Y."/>
            <person name="Kim J.-J."/>
            <person name="Kim K.H."/>
            <person name="Pangilinan J."/>
            <person name="Lipzen A."/>
            <person name="Riley R."/>
            <person name="Grigoriev I.V."/>
            <person name="Spatafora J.W."/>
            <person name="Choi I.-G."/>
        </authorList>
    </citation>
    <scope>NUCLEOTIDE SEQUENCE [LARGE SCALE GENOMIC DNA]</scope>
    <source>
        <strain evidence="1 2">KUC8140</strain>
    </source>
</reference>
<dbReference type="AlphaFoldDB" id="A0A0H2S569"/>
<dbReference type="EMBL" id="KQ085911">
    <property type="protein sequence ID" value="KLO16823.1"/>
    <property type="molecule type" value="Genomic_DNA"/>
</dbReference>
<evidence type="ECO:0000313" key="2">
    <source>
        <dbReference type="Proteomes" id="UP000053477"/>
    </source>
</evidence>
<dbReference type="Proteomes" id="UP000053477">
    <property type="component" value="Unassembled WGS sequence"/>
</dbReference>
<sequence>MSAIPCSAIMQKQFLSLYESAAKARVVFSSYMMKGELPRYKRIEMLDTFFLHCLYIDGVTSRKHKDPFGYYLAPVSRERIPLFRKISIPSKPWCAEDDEEIGSVALFLIDRKPFEQNGGLLHGLGTYLGYFMEADVTPTALIKYCRLMNDHLWEFEIKDDLQNVSQGCWSHFCGNNTDAHRLKIYYKGFADSEIKTWYEGKVYSPLLCLNRKSIMTTPENERTKIWKLICAVTLTALRLEPDQKVCSSYGLWLRSEMFPSGLLVDIGPQAEAPNNLQEVLSCLCQEPYVEIVKTEGGRPVTSTPAILHSDSKARQISKGGPFYRAVPESRLAATNATSAVERDLEVKVPLDTTDYELLLPALETMFMQKHNTQKTQRKCHQRCTLHWTTSKFHHYFFGRAKGGPLKRRRL</sequence>